<feature type="transmembrane region" description="Helical" evidence="6">
    <location>
        <begin position="32"/>
        <end position="51"/>
    </location>
</feature>
<accession>A0A835YG21</accession>
<evidence type="ECO:0000256" key="2">
    <source>
        <dbReference type="ARBA" id="ARBA00010482"/>
    </source>
</evidence>
<dbReference type="InterPro" id="IPR007273">
    <property type="entry name" value="SCAMP"/>
</dbReference>
<dbReference type="PANTHER" id="PTHR10687">
    <property type="entry name" value="SECRETORY CARRIER-ASSOCIATED MEMBRANE PROTEIN SCAMP"/>
    <property type="match status" value="1"/>
</dbReference>
<dbReference type="GO" id="GO:0032588">
    <property type="term" value="C:trans-Golgi network membrane"/>
    <property type="evidence" value="ECO:0007669"/>
    <property type="project" value="TreeGrafter"/>
</dbReference>
<evidence type="ECO:0000313" key="9">
    <source>
        <dbReference type="Proteomes" id="UP000612055"/>
    </source>
</evidence>
<reference evidence="8" key="1">
    <citation type="journal article" date="2020" name="bioRxiv">
        <title>Comparative genomics of Chlamydomonas.</title>
        <authorList>
            <person name="Craig R.J."/>
            <person name="Hasan A.R."/>
            <person name="Ness R.W."/>
            <person name="Keightley P.D."/>
        </authorList>
    </citation>
    <scope>NUCLEOTIDE SEQUENCE</scope>
    <source>
        <strain evidence="8">CCAP 11/70</strain>
    </source>
</reference>
<evidence type="ECO:0000256" key="7">
    <source>
        <dbReference type="SAM" id="SignalP"/>
    </source>
</evidence>
<keyword evidence="3 6" id="KW-0812">Transmembrane</keyword>
<dbReference type="GO" id="GO:0005886">
    <property type="term" value="C:plasma membrane"/>
    <property type="evidence" value="ECO:0007669"/>
    <property type="project" value="UniProtKB-SubCell"/>
</dbReference>
<evidence type="ECO:0000256" key="5">
    <source>
        <dbReference type="ARBA" id="ARBA00023136"/>
    </source>
</evidence>
<proteinExistence type="inferred from homology"/>
<feature type="signal peptide" evidence="7">
    <location>
        <begin position="1"/>
        <end position="18"/>
    </location>
</feature>
<feature type="transmembrane region" description="Helical" evidence="6">
    <location>
        <begin position="114"/>
        <end position="141"/>
    </location>
</feature>
<evidence type="ECO:0000256" key="3">
    <source>
        <dbReference type="ARBA" id="ARBA00022692"/>
    </source>
</evidence>
<dbReference type="EMBL" id="JAEHOE010000002">
    <property type="protein sequence ID" value="KAG2501089.1"/>
    <property type="molecule type" value="Genomic_DNA"/>
</dbReference>
<evidence type="ECO:0000256" key="6">
    <source>
        <dbReference type="RuleBase" id="RU363122"/>
    </source>
</evidence>
<comment type="caution">
    <text evidence="8">The sequence shown here is derived from an EMBL/GenBank/DDBJ whole genome shotgun (WGS) entry which is preliminary data.</text>
</comment>
<dbReference type="GO" id="GO:0030658">
    <property type="term" value="C:transport vesicle membrane"/>
    <property type="evidence" value="ECO:0007669"/>
    <property type="project" value="UniProtKB-SubCell"/>
</dbReference>
<keyword evidence="7" id="KW-0732">Signal</keyword>
<name>A0A835YG21_9CHLO</name>
<keyword evidence="4 6" id="KW-1133">Transmembrane helix</keyword>
<comment type="subcellular location">
    <subcellularLocation>
        <location evidence="6">Cell membrane</location>
        <topology evidence="6">Multi-pass membrane protein</topology>
    </subcellularLocation>
    <subcellularLocation>
        <location evidence="6">Cytoplasmic vesicle</location>
        <location evidence="6">Secretory vesicle membrane</location>
        <topology evidence="6">Multi-pass membrane protein</topology>
    </subcellularLocation>
</comment>
<organism evidence="8 9">
    <name type="scientific">Edaphochlamys debaryana</name>
    <dbReference type="NCBI Taxonomy" id="47281"/>
    <lineage>
        <taxon>Eukaryota</taxon>
        <taxon>Viridiplantae</taxon>
        <taxon>Chlorophyta</taxon>
        <taxon>core chlorophytes</taxon>
        <taxon>Chlorophyceae</taxon>
        <taxon>CS clade</taxon>
        <taxon>Chlamydomonadales</taxon>
        <taxon>Chlamydomonadales incertae sedis</taxon>
        <taxon>Edaphochlamys</taxon>
    </lineage>
</organism>
<keyword evidence="6" id="KW-1003">Cell membrane</keyword>
<dbReference type="AlphaFoldDB" id="A0A835YG21"/>
<comment type="similarity">
    <text evidence="2 6">Belongs to the SCAMP family.</text>
</comment>
<feature type="chain" id="PRO_5032602584" description="Secretory carrier-associated membrane protein" evidence="7">
    <location>
        <begin position="19"/>
        <end position="174"/>
    </location>
</feature>
<evidence type="ECO:0000313" key="8">
    <source>
        <dbReference type="EMBL" id="KAG2501089.1"/>
    </source>
</evidence>
<evidence type="ECO:0000256" key="4">
    <source>
        <dbReference type="ARBA" id="ARBA00022989"/>
    </source>
</evidence>
<dbReference type="Pfam" id="PF04144">
    <property type="entry name" value="SCAMP"/>
    <property type="match status" value="1"/>
</dbReference>
<dbReference type="Proteomes" id="UP000612055">
    <property type="component" value="Unassembled WGS sequence"/>
</dbReference>
<protein>
    <recommendedName>
        <fullName evidence="6">Secretory carrier-associated membrane protein</fullName>
        <shortName evidence="6">Secretory carrier membrane protein</shortName>
    </recommendedName>
</protein>
<feature type="transmembrane region" description="Helical" evidence="6">
    <location>
        <begin position="63"/>
        <end position="85"/>
    </location>
</feature>
<keyword evidence="6" id="KW-0813">Transport</keyword>
<evidence type="ECO:0000256" key="1">
    <source>
        <dbReference type="ARBA" id="ARBA00004003"/>
    </source>
</evidence>
<dbReference type="GO" id="GO:0015031">
    <property type="term" value="P:protein transport"/>
    <property type="evidence" value="ECO:0007669"/>
    <property type="project" value="InterPro"/>
</dbReference>
<sequence>MAWYGLVICLWWNWFCTCVMLGQDVNQKVPSWFLAILYLVCGIPGSWWLWYKRLYHGAKADSAFGFVWFFLWFALHCGFCIWAAIAVPFSAERWSFAGFVTAMEALDVCNFCGIIYLIGAGLWSAEAAFCCWILVDVFLYFRGKGGISQAKEQAKQEAALAALRAGTGSAVSRV</sequence>
<comment type="caution">
    <text evidence="6">Lacks conserved residue(s) required for the propagation of feature annotation.</text>
</comment>
<gene>
    <name evidence="8" type="ORF">HYH03_000907</name>
</gene>
<dbReference type="OrthoDB" id="242866at2759"/>
<keyword evidence="6" id="KW-0968">Cytoplasmic vesicle</keyword>
<keyword evidence="5 6" id="KW-0472">Membrane</keyword>
<keyword evidence="9" id="KW-1185">Reference proteome</keyword>
<dbReference type="GO" id="GO:0055038">
    <property type="term" value="C:recycling endosome membrane"/>
    <property type="evidence" value="ECO:0007669"/>
    <property type="project" value="TreeGrafter"/>
</dbReference>
<dbReference type="PANTHER" id="PTHR10687:SF2">
    <property type="entry name" value="SECRETORY CARRIER-ASSOCIATED MEMBRANE PROTEIN"/>
    <property type="match status" value="1"/>
</dbReference>
<comment type="function">
    <text evidence="1 6">Probably involved in membrane trafficking.</text>
</comment>